<dbReference type="GO" id="GO:0003700">
    <property type="term" value="F:DNA-binding transcription factor activity"/>
    <property type="evidence" value="ECO:0007669"/>
    <property type="project" value="TreeGrafter"/>
</dbReference>
<dbReference type="Pfam" id="PF00356">
    <property type="entry name" value="LacI"/>
    <property type="match status" value="1"/>
</dbReference>
<evidence type="ECO:0000256" key="2">
    <source>
        <dbReference type="ARBA" id="ARBA00023015"/>
    </source>
</evidence>
<keyword evidence="3" id="KW-0238">DNA-binding</keyword>
<dbReference type="PROSITE" id="PS00356">
    <property type="entry name" value="HTH_LACI_1"/>
    <property type="match status" value="1"/>
</dbReference>
<dbReference type="Proteomes" id="UP000321547">
    <property type="component" value="Unassembled WGS sequence"/>
</dbReference>
<evidence type="ECO:0000256" key="1">
    <source>
        <dbReference type="ARBA" id="ARBA00022491"/>
    </source>
</evidence>
<dbReference type="PANTHER" id="PTHR30146">
    <property type="entry name" value="LACI-RELATED TRANSCRIPTIONAL REPRESSOR"/>
    <property type="match status" value="1"/>
</dbReference>
<keyword evidence="1" id="KW-0678">Repressor</keyword>
<keyword evidence="2" id="KW-0805">Transcription regulation</keyword>
<dbReference type="GO" id="GO:0000976">
    <property type="term" value="F:transcription cis-regulatory region binding"/>
    <property type="evidence" value="ECO:0007669"/>
    <property type="project" value="TreeGrafter"/>
</dbReference>
<dbReference type="PRINTS" id="PR00036">
    <property type="entry name" value="HTHLACI"/>
</dbReference>
<name>A0A1I5N1R0_9BACI</name>
<keyword evidence="4" id="KW-0804">Transcription</keyword>
<dbReference type="InterPro" id="IPR000843">
    <property type="entry name" value="HTH_LacI"/>
</dbReference>
<keyword evidence="9" id="KW-1185">Reference proteome</keyword>
<evidence type="ECO:0000313" key="7">
    <source>
        <dbReference type="EMBL" id="SFP15768.1"/>
    </source>
</evidence>
<protein>
    <submittedName>
        <fullName evidence="7">LacI family transcriptional regulator</fullName>
    </submittedName>
</protein>
<reference evidence="7 8" key="1">
    <citation type="submission" date="2016-10" db="EMBL/GenBank/DDBJ databases">
        <authorList>
            <person name="de Groot N.N."/>
        </authorList>
    </citation>
    <scope>NUCLEOTIDE SEQUENCE [LARGE SCALE GENOMIC DNA]</scope>
    <source>
        <strain evidence="7 8">DSM 17073</strain>
    </source>
</reference>
<dbReference type="SUPFAM" id="SSF53822">
    <property type="entry name" value="Periplasmic binding protein-like I"/>
    <property type="match status" value="1"/>
</dbReference>
<evidence type="ECO:0000313" key="6">
    <source>
        <dbReference type="EMBL" id="GEM01087.1"/>
    </source>
</evidence>
<dbReference type="CDD" id="cd06291">
    <property type="entry name" value="PBP1_Qymf-like"/>
    <property type="match status" value="1"/>
</dbReference>
<proteinExistence type="predicted"/>
<dbReference type="OrthoDB" id="9796186at2"/>
<sequence>MATIKDVAKHANVSVATVSRYLNKKGYLSKEAEQKVKEAIGALNYKPNSVARSLYHKTSKMLGLVIPDITNPFFPELARAVEDVALTYGYTVVICNTDEDIDKEKHYIEALKSKYVDGLIIATHELSEKDYLDLGIPLVMLDRTIGEAIPSVRSNNREGAKLGTKYLIEQGCQFIAHVRGPLTIKTAYDRYLGFKDVVDQHQTRHEIVESAFDIDESKQKILKILNEYPEIDGIFTSSDVMAVGALKATQSLGLHVPEDIQIIGFDGIPLGEMLIPSLTTISQSIYKMGTLACRLLIKQIEKKPLEELHFVLETELKIRETTRGE</sequence>
<dbReference type="CDD" id="cd01392">
    <property type="entry name" value="HTH_LacI"/>
    <property type="match status" value="1"/>
</dbReference>
<dbReference type="SUPFAM" id="SSF47413">
    <property type="entry name" value="lambda repressor-like DNA-binding domains"/>
    <property type="match status" value="1"/>
</dbReference>
<evidence type="ECO:0000256" key="3">
    <source>
        <dbReference type="ARBA" id="ARBA00023125"/>
    </source>
</evidence>
<evidence type="ECO:0000313" key="9">
    <source>
        <dbReference type="Proteomes" id="UP000321547"/>
    </source>
</evidence>
<dbReference type="EMBL" id="FOXC01000007">
    <property type="protein sequence ID" value="SFP15768.1"/>
    <property type="molecule type" value="Genomic_DNA"/>
</dbReference>
<dbReference type="EMBL" id="BJWI01000005">
    <property type="protein sequence ID" value="GEM01087.1"/>
    <property type="molecule type" value="Genomic_DNA"/>
</dbReference>
<dbReference type="Proteomes" id="UP000242243">
    <property type="component" value="Unassembled WGS sequence"/>
</dbReference>
<dbReference type="SMART" id="SM00354">
    <property type="entry name" value="HTH_LACI"/>
    <property type="match status" value="1"/>
</dbReference>
<reference evidence="6 9" key="2">
    <citation type="submission" date="2019-07" db="EMBL/GenBank/DDBJ databases">
        <title>Whole genome shotgun sequence of Halolactibacillus halophilus NBRC 100868.</title>
        <authorList>
            <person name="Hosoyama A."/>
            <person name="Uohara A."/>
            <person name="Ohji S."/>
            <person name="Ichikawa N."/>
        </authorList>
    </citation>
    <scope>NUCLEOTIDE SEQUENCE [LARGE SCALE GENOMIC DNA]</scope>
    <source>
        <strain evidence="6 9">NBRC 100868</strain>
    </source>
</reference>
<dbReference type="InterPro" id="IPR046335">
    <property type="entry name" value="LacI/GalR-like_sensor"/>
</dbReference>
<dbReference type="Pfam" id="PF13377">
    <property type="entry name" value="Peripla_BP_3"/>
    <property type="match status" value="1"/>
</dbReference>
<dbReference type="Gene3D" id="1.10.260.40">
    <property type="entry name" value="lambda repressor-like DNA-binding domains"/>
    <property type="match status" value="1"/>
</dbReference>
<dbReference type="PROSITE" id="PS50932">
    <property type="entry name" value="HTH_LACI_2"/>
    <property type="match status" value="1"/>
</dbReference>
<evidence type="ECO:0000256" key="4">
    <source>
        <dbReference type="ARBA" id="ARBA00023163"/>
    </source>
</evidence>
<accession>A0A1I5N1R0</accession>
<organism evidence="7 8">
    <name type="scientific">Halolactibacillus halophilus</name>
    <dbReference type="NCBI Taxonomy" id="306540"/>
    <lineage>
        <taxon>Bacteria</taxon>
        <taxon>Bacillati</taxon>
        <taxon>Bacillota</taxon>
        <taxon>Bacilli</taxon>
        <taxon>Bacillales</taxon>
        <taxon>Bacillaceae</taxon>
        <taxon>Halolactibacillus</taxon>
    </lineage>
</organism>
<evidence type="ECO:0000259" key="5">
    <source>
        <dbReference type="PROSITE" id="PS50932"/>
    </source>
</evidence>
<dbReference type="Gene3D" id="3.40.50.2300">
    <property type="match status" value="2"/>
</dbReference>
<dbReference type="STRING" id="306540.SAMN05421839_10751"/>
<dbReference type="InterPro" id="IPR010982">
    <property type="entry name" value="Lambda_DNA-bd_dom_sf"/>
</dbReference>
<evidence type="ECO:0000313" key="8">
    <source>
        <dbReference type="Proteomes" id="UP000242243"/>
    </source>
</evidence>
<dbReference type="RefSeq" id="WP_089830730.1">
    <property type="nucleotide sequence ID" value="NZ_BJWI01000005.1"/>
</dbReference>
<dbReference type="InterPro" id="IPR028082">
    <property type="entry name" value="Peripla_BP_I"/>
</dbReference>
<dbReference type="AlphaFoldDB" id="A0A1I5N1R0"/>
<dbReference type="PANTHER" id="PTHR30146:SF95">
    <property type="entry name" value="RIBOSE OPERON REPRESSOR"/>
    <property type="match status" value="1"/>
</dbReference>
<feature type="domain" description="HTH lacI-type" evidence="5">
    <location>
        <begin position="2"/>
        <end position="56"/>
    </location>
</feature>
<gene>
    <name evidence="6" type="ORF">HHA03_06190</name>
    <name evidence="7" type="ORF">SAMN05421839_10751</name>
</gene>